<accession>W5YQ52</accession>
<dbReference type="KEGG" id="msr:AU15_07025"/>
<sequence length="280" mass="32175">MKSWRRNWKSFGHRFPIRNSTPGPLRASPRPWRTSGTRKPTWRRSSSAGWSWKNRRINECNVPLKFEDKRSETFKVTDRPAEPVGNLPSWTRLEHCQCANCPLKASESPRCPAAVEMLPVVNAFQAEDAYQKVTVEVTDDRRRYSKDTTLEESLRSLLGLKMATSGCPVLSELKSMAVHHLPFASNDEFIMRSVSHYLLQQYLAKRNHKEPDWELKGLVERNQRLQLVNQALWQRIHSVCEGDSNLKALLNFFSMASSVSFSLESQLRKLEAKMKGDGAD</sequence>
<dbReference type="HOGENOM" id="CLU_086634_0_0_6"/>
<protein>
    <submittedName>
        <fullName evidence="2">Uncharacterized protein</fullName>
    </submittedName>
</protein>
<feature type="region of interest" description="Disordered" evidence="1">
    <location>
        <begin position="15"/>
        <end position="46"/>
    </location>
</feature>
<proteinExistence type="predicted"/>
<evidence type="ECO:0000256" key="1">
    <source>
        <dbReference type="SAM" id="MobiDB-lite"/>
    </source>
</evidence>
<dbReference type="InterPro" id="IPR054196">
    <property type="entry name" value="DUF6901"/>
</dbReference>
<gene>
    <name evidence="2" type="ORF">AU15_07025</name>
</gene>
<reference evidence="2 3" key="1">
    <citation type="journal article" date="2014" name="Genome Announc.">
        <title>Draft Genome Sequences of Marinobacter similis A3d10T and Marinobacter salarius R9SW1T.</title>
        <authorList>
            <person name="Ivanova E.P."/>
            <person name="Ng H.J."/>
            <person name="Webb H.K."/>
            <person name="Feng G."/>
            <person name="Oshima K."/>
            <person name="Hattori M."/>
            <person name="Ohkuma M."/>
            <person name="Sergeev A.F."/>
            <person name="Mikhailov V.V."/>
            <person name="Crawford R.J."/>
            <person name="Sawabe T."/>
        </authorList>
    </citation>
    <scope>NUCLEOTIDE SEQUENCE [LARGE SCALE GENOMIC DNA]</scope>
    <source>
        <strain evidence="3">A3d10 and R9SW1</strain>
    </source>
</reference>
<organism evidence="2 3">
    <name type="scientific">Marinobacter salarius</name>
    <dbReference type="NCBI Taxonomy" id="1420917"/>
    <lineage>
        <taxon>Bacteria</taxon>
        <taxon>Pseudomonadati</taxon>
        <taxon>Pseudomonadota</taxon>
        <taxon>Gammaproteobacteria</taxon>
        <taxon>Pseudomonadales</taxon>
        <taxon>Marinobacteraceae</taxon>
        <taxon>Marinobacter</taxon>
    </lineage>
</organism>
<evidence type="ECO:0000313" key="3">
    <source>
        <dbReference type="Proteomes" id="UP000035081"/>
    </source>
</evidence>
<feature type="compositionally biased region" description="Polar residues" evidence="1">
    <location>
        <begin position="34"/>
        <end position="46"/>
    </location>
</feature>
<dbReference type="EMBL" id="CP007152">
    <property type="protein sequence ID" value="AHI31175.1"/>
    <property type="molecule type" value="Genomic_DNA"/>
</dbReference>
<dbReference type="Pfam" id="PF21842">
    <property type="entry name" value="DUF6901"/>
    <property type="match status" value="1"/>
</dbReference>
<dbReference type="AlphaFoldDB" id="W5YQ52"/>
<dbReference type="Proteomes" id="UP000035081">
    <property type="component" value="Chromosome"/>
</dbReference>
<evidence type="ECO:0000313" key="2">
    <source>
        <dbReference type="EMBL" id="AHI31175.1"/>
    </source>
</evidence>
<name>W5YQ52_9GAMM</name>